<dbReference type="InterPro" id="IPR012902">
    <property type="entry name" value="N_methyl_site"/>
</dbReference>
<comment type="caution">
    <text evidence="2">The sequence shown here is derived from an EMBL/GenBank/DDBJ whole genome shotgun (WGS) entry which is preliminary data.</text>
</comment>
<feature type="transmembrane region" description="Helical" evidence="1">
    <location>
        <begin position="38"/>
        <end position="59"/>
    </location>
</feature>
<evidence type="ECO:0000256" key="1">
    <source>
        <dbReference type="SAM" id="Phobius"/>
    </source>
</evidence>
<keyword evidence="1" id="KW-0472">Membrane</keyword>
<dbReference type="NCBIfam" id="TIGR02532">
    <property type="entry name" value="IV_pilin_GFxxxE"/>
    <property type="match status" value="1"/>
</dbReference>
<proteinExistence type="predicted"/>
<organism evidence="2 3">
    <name type="scientific">Acinetobacter radioresistens</name>
    <dbReference type="NCBI Taxonomy" id="40216"/>
    <lineage>
        <taxon>Bacteria</taxon>
        <taxon>Pseudomonadati</taxon>
        <taxon>Pseudomonadota</taxon>
        <taxon>Gammaproteobacteria</taxon>
        <taxon>Moraxellales</taxon>
        <taxon>Moraxellaceae</taxon>
        <taxon>Acinetobacter</taxon>
    </lineage>
</organism>
<dbReference type="Pfam" id="PF07963">
    <property type="entry name" value="N_methyl"/>
    <property type="match status" value="1"/>
</dbReference>
<evidence type="ECO:0000313" key="3">
    <source>
        <dbReference type="Proteomes" id="UP000262257"/>
    </source>
</evidence>
<dbReference type="Gene3D" id="3.30.700.10">
    <property type="entry name" value="Glycoprotein, Type 4 Pilin"/>
    <property type="match status" value="1"/>
</dbReference>
<sequence>MPFISNCVGFVKFIDIIFTEVKYCCLGDDMQKNKGFTLIELMVTIAVLAIIAMMAAPSFNAINANLNLKKSTNTLVQEIKAARTKAILEKRIITLNLASSDSNTQTVLNWTQDGTVVLKTPANNKLIFNGNGVMTSAFSVIELCKTSGSTVAKPTTAKKITLTKFGQIEKIEDGSCP</sequence>
<reference evidence="2 3" key="1">
    <citation type="journal article" date="2018" name="Nat. Biotechnol.">
        <title>A standardized bacterial taxonomy based on genome phylogeny substantially revises the tree of life.</title>
        <authorList>
            <person name="Parks D.H."/>
            <person name="Chuvochina M."/>
            <person name="Waite D.W."/>
            <person name="Rinke C."/>
            <person name="Skarshewski A."/>
            <person name="Chaumeil P.A."/>
            <person name="Hugenholtz P."/>
        </authorList>
    </citation>
    <scope>NUCLEOTIDE SEQUENCE [LARGE SCALE GENOMIC DNA]</scope>
    <source>
        <strain evidence="2">UBA10045</strain>
    </source>
</reference>
<evidence type="ECO:0000313" key="2">
    <source>
        <dbReference type="EMBL" id="HCM31073.1"/>
    </source>
</evidence>
<dbReference type="InterPro" id="IPR045584">
    <property type="entry name" value="Pilin-like"/>
</dbReference>
<keyword evidence="1" id="KW-1133">Transmembrane helix</keyword>
<dbReference type="EMBL" id="DPXL01000067">
    <property type="protein sequence ID" value="HCM31073.1"/>
    <property type="molecule type" value="Genomic_DNA"/>
</dbReference>
<keyword evidence="1" id="KW-0812">Transmembrane</keyword>
<name>A0A3D3FZ46_ACIRA</name>
<dbReference type="AlphaFoldDB" id="A0A3D3FZ46"/>
<dbReference type="PROSITE" id="PS00409">
    <property type="entry name" value="PROKAR_NTER_METHYL"/>
    <property type="match status" value="1"/>
</dbReference>
<dbReference type="SUPFAM" id="SSF54523">
    <property type="entry name" value="Pili subunits"/>
    <property type="match status" value="1"/>
</dbReference>
<protein>
    <submittedName>
        <fullName evidence="2">Type II secretion system protein GspH</fullName>
    </submittedName>
</protein>
<accession>A0A3D3FZ46</accession>
<gene>
    <name evidence="2" type="ORF">DIC32_05280</name>
</gene>
<dbReference type="Proteomes" id="UP000262257">
    <property type="component" value="Unassembled WGS sequence"/>
</dbReference>